<protein>
    <submittedName>
        <fullName evidence="1">Uncharacterized protein</fullName>
    </submittedName>
</protein>
<organism evidence="1 2">
    <name type="scientific">Armillaria solidipes</name>
    <dbReference type="NCBI Taxonomy" id="1076256"/>
    <lineage>
        <taxon>Eukaryota</taxon>
        <taxon>Fungi</taxon>
        <taxon>Dikarya</taxon>
        <taxon>Basidiomycota</taxon>
        <taxon>Agaricomycotina</taxon>
        <taxon>Agaricomycetes</taxon>
        <taxon>Agaricomycetidae</taxon>
        <taxon>Agaricales</taxon>
        <taxon>Marasmiineae</taxon>
        <taxon>Physalacriaceae</taxon>
        <taxon>Armillaria</taxon>
    </lineage>
</organism>
<name>A0A2H3BN32_9AGAR</name>
<proteinExistence type="predicted"/>
<evidence type="ECO:0000313" key="2">
    <source>
        <dbReference type="Proteomes" id="UP000218334"/>
    </source>
</evidence>
<dbReference type="Proteomes" id="UP000218334">
    <property type="component" value="Unassembled WGS sequence"/>
</dbReference>
<keyword evidence="2" id="KW-1185">Reference proteome</keyword>
<evidence type="ECO:0000313" key="1">
    <source>
        <dbReference type="EMBL" id="PBK64466.1"/>
    </source>
</evidence>
<dbReference type="AlphaFoldDB" id="A0A2H3BN32"/>
<accession>A0A2H3BN32</accession>
<dbReference type="EMBL" id="KZ293451">
    <property type="protein sequence ID" value="PBK64466.1"/>
    <property type="molecule type" value="Genomic_DNA"/>
</dbReference>
<sequence length="98" mass="10709">MANTLLRRLLEPSSRKWSRWTGTSVTSTLRNLSSLSPAVQWLSTSSTVAMTGFVGAYSTVTSTLAFDINTEHHSTNLASELDDTSFTRSAGLPWGREV</sequence>
<gene>
    <name evidence="1" type="ORF">ARMSODRAFT_462908</name>
</gene>
<reference evidence="2" key="1">
    <citation type="journal article" date="2017" name="Nat. Ecol. Evol.">
        <title>Genome expansion and lineage-specific genetic innovations in the forest pathogenic fungi Armillaria.</title>
        <authorList>
            <person name="Sipos G."/>
            <person name="Prasanna A.N."/>
            <person name="Walter M.C."/>
            <person name="O'Connor E."/>
            <person name="Balint B."/>
            <person name="Krizsan K."/>
            <person name="Kiss B."/>
            <person name="Hess J."/>
            <person name="Varga T."/>
            <person name="Slot J."/>
            <person name="Riley R."/>
            <person name="Boka B."/>
            <person name="Rigling D."/>
            <person name="Barry K."/>
            <person name="Lee J."/>
            <person name="Mihaltcheva S."/>
            <person name="LaButti K."/>
            <person name="Lipzen A."/>
            <person name="Waldron R."/>
            <person name="Moloney N.M."/>
            <person name="Sperisen C."/>
            <person name="Kredics L."/>
            <person name="Vagvoelgyi C."/>
            <person name="Patrignani A."/>
            <person name="Fitzpatrick D."/>
            <person name="Nagy I."/>
            <person name="Doyle S."/>
            <person name="Anderson J.B."/>
            <person name="Grigoriev I.V."/>
            <person name="Gueldener U."/>
            <person name="Muensterkoetter M."/>
            <person name="Nagy L.G."/>
        </authorList>
    </citation>
    <scope>NUCLEOTIDE SEQUENCE [LARGE SCALE GENOMIC DNA]</scope>
    <source>
        <strain evidence="2">28-4</strain>
    </source>
</reference>